<organism evidence="2 3">
    <name type="scientific">Bizionia echini</name>
    <dbReference type="NCBI Taxonomy" id="649333"/>
    <lineage>
        <taxon>Bacteria</taxon>
        <taxon>Pseudomonadati</taxon>
        <taxon>Bacteroidota</taxon>
        <taxon>Flavobacteriia</taxon>
        <taxon>Flavobacteriales</taxon>
        <taxon>Flavobacteriaceae</taxon>
        <taxon>Bizionia</taxon>
    </lineage>
</organism>
<evidence type="ECO:0000313" key="2">
    <source>
        <dbReference type="EMBL" id="SFN41555.1"/>
    </source>
</evidence>
<dbReference type="SUPFAM" id="SSF47240">
    <property type="entry name" value="Ferritin-like"/>
    <property type="match status" value="1"/>
</dbReference>
<dbReference type="OrthoDB" id="282393at2"/>
<accession>A0A1I4YU43</accession>
<feature type="domain" description="DUF2383" evidence="1">
    <location>
        <begin position="8"/>
        <end position="117"/>
    </location>
</feature>
<proteinExistence type="predicted"/>
<protein>
    <recommendedName>
        <fullName evidence="1">DUF2383 domain-containing protein</fullName>
    </recommendedName>
</protein>
<evidence type="ECO:0000313" key="3">
    <source>
        <dbReference type="Proteomes" id="UP000198705"/>
    </source>
</evidence>
<dbReference type="Proteomes" id="UP000198705">
    <property type="component" value="Unassembled WGS sequence"/>
</dbReference>
<dbReference type="NCBIfam" id="TIGR02284">
    <property type="entry name" value="PA2169 family four-helix-bundle protein"/>
    <property type="match status" value="1"/>
</dbReference>
<reference evidence="3" key="1">
    <citation type="submission" date="2016-10" db="EMBL/GenBank/DDBJ databases">
        <authorList>
            <person name="Varghese N."/>
            <person name="Submissions S."/>
        </authorList>
    </citation>
    <scope>NUCLEOTIDE SEQUENCE [LARGE SCALE GENOMIC DNA]</scope>
    <source>
        <strain evidence="3">DSM 23925</strain>
    </source>
</reference>
<dbReference type="InterPro" id="IPR011971">
    <property type="entry name" value="CHP02284"/>
</dbReference>
<dbReference type="Gene3D" id="1.20.1260.10">
    <property type="match status" value="1"/>
</dbReference>
<dbReference type="InterPro" id="IPR009078">
    <property type="entry name" value="Ferritin-like_SF"/>
</dbReference>
<dbReference type="Pfam" id="PF09537">
    <property type="entry name" value="DUF2383"/>
    <property type="match status" value="1"/>
</dbReference>
<dbReference type="STRING" id="649333.SAMN04487989_101293"/>
<dbReference type="InterPro" id="IPR019052">
    <property type="entry name" value="DUF2383"/>
</dbReference>
<evidence type="ECO:0000259" key="1">
    <source>
        <dbReference type="Pfam" id="PF09537"/>
    </source>
</evidence>
<name>A0A1I4YU43_9FLAO</name>
<dbReference type="EMBL" id="FOVN01000001">
    <property type="protein sequence ID" value="SFN41555.1"/>
    <property type="molecule type" value="Genomic_DNA"/>
</dbReference>
<dbReference type="PIRSF" id="PIRSF029477">
    <property type="entry name" value="UCP029477"/>
    <property type="match status" value="1"/>
</dbReference>
<dbReference type="InterPro" id="IPR012347">
    <property type="entry name" value="Ferritin-like"/>
</dbReference>
<keyword evidence="3" id="KW-1185">Reference proteome</keyword>
<sequence>MKKFTEEISNKLNELLVKNYDAEKGYINAMNNVENPEIKMFFKRRATERSQFAKELRTEILQYGEIPEDSGSFKGTMHRNWMSLKSTFTTNDTEAILEEAIRGEKASLDEYKEILKDRTLPPSIDSLLIKHKNAIQSAINTEKVHEELVS</sequence>
<dbReference type="RefSeq" id="WP_092205870.1">
    <property type="nucleotide sequence ID" value="NZ_FOVN01000001.1"/>
</dbReference>
<dbReference type="AlphaFoldDB" id="A0A1I4YU43"/>
<dbReference type="InterPro" id="IPR016920">
    <property type="entry name" value="UCP029477"/>
</dbReference>
<gene>
    <name evidence="2" type="ORF">SAMN04487989_101293</name>
</gene>
<dbReference type="CDD" id="cd00657">
    <property type="entry name" value="Ferritin_like"/>
    <property type="match status" value="1"/>
</dbReference>